<name>A0A067T6H5_GALM3</name>
<protein>
    <submittedName>
        <fullName evidence="1">Uncharacterized protein</fullName>
    </submittedName>
</protein>
<reference evidence="2" key="1">
    <citation type="journal article" date="2014" name="Proc. Natl. Acad. Sci. U.S.A.">
        <title>Extensive sampling of basidiomycete genomes demonstrates inadequacy of the white-rot/brown-rot paradigm for wood decay fungi.</title>
        <authorList>
            <person name="Riley R."/>
            <person name="Salamov A.A."/>
            <person name="Brown D.W."/>
            <person name="Nagy L.G."/>
            <person name="Floudas D."/>
            <person name="Held B.W."/>
            <person name="Levasseur A."/>
            <person name="Lombard V."/>
            <person name="Morin E."/>
            <person name="Otillar R."/>
            <person name="Lindquist E.A."/>
            <person name="Sun H."/>
            <person name="LaButti K.M."/>
            <person name="Schmutz J."/>
            <person name="Jabbour D."/>
            <person name="Luo H."/>
            <person name="Baker S.E."/>
            <person name="Pisabarro A.G."/>
            <person name="Walton J.D."/>
            <person name="Blanchette R.A."/>
            <person name="Henrissat B."/>
            <person name="Martin F."/>
            <person name="Cullen D."/>
            <person name="Hibbett D.S."/>
            <person name="Grigoriev I.V."/>
        </authorList>
    </citation>
    <scope>NUCLEOTIDE SEQUENCE [LARGE SCALE GENOMIC DNA]</scope>
    <source>
        <strain evidence="2">CBS 339.88</strain>
    </source>
</reference>
<dbReference type="EMBL" id="KL142382">
    <property type="protein sequence ID" value="KDR74613.1"/>
    <property type="molecule type" value="Genomic_DNA"/>
</dbReference>
<dbReference type="SUPFAM" id="SSF52058">
    <property type="entry name" value="L domain-like"/>
    <property type="match status" value="1"/>
</dbReference>
<organism evidence="1 2">
    <name type="scientific">Galerina marginata (strain CBS 339.88)</name>
    <dbReference type="NCBI Taxonomy" id="685588"/>
    <lineage>
        <taxon>Eukaryota</taxon>
        <taxon>Fungi</taxon>
        <taxon>Dikarya</taxon>
        <taxon>Basidiomycota</taxon>
        <taxon>Agaricomycotina</taxon>
        <taxon>Agaricomycetes</taxon>
        <taxon>Agaricomycetidae</taxon>
        <taxon>Agaricales</taxon>
        <taxon>Agaricineae</taxon>
        <taxon>Strophariaceae</taxon>
        <taxon>Galerina</taxon>
    </lineage>
</organism>
<dbReference type="OrthoDB" id="3232239at2759"/>
<evidence type="ECO:0000313" key="2">
    <source>
        <dbReference type="Proteomes" id="UP000027222"/>
    </source>
</evidence>
<proteinExistence type="predicted"/>
<evidence type="ECO:0000313" key="1">
    <source>
        <dbReference type="EMBL" id="KDR74613.1"/>
    </source>
</evidence>
<dbReference type="Proteomes" id="UP000027222">
    <property type="component" value="Unassembled WGS sequence"/>
</dbReference>
<keyword evidence="2" id="KW-1185">Reference proteome</keyword>
<dbReference type="Gene3D" id="3.80.10.10">
    <property type="entry name" value="Ribonuclease Inhibitor"/>
    <property type="match status" value="1"/>
</dbReference>
<dbReference type="HOGENOM" id="CLU_064117_0_0_1"/>
<sequence>MPQPELPPEIIQIILDNFRPANKLDMKALCAVSLACRNLYNLVTPLIYSEVTLSNVDSVDDKFFSFVETMLNNPHLASLLKSYSGTLYPDLSSESSLRFEPLKGWLQNIVNVKTMHINVAHDLAEIPFPKCPFRLESLEIAFYNGYELDIEPFLEDQPSLSSLKFYHFKTIVMQPLSPLACPNLKVLTGNSFAAKCILPGRKVVRFQWEYEWDWERGKPIHLSANSFSEISKELNNLRSLSYSVADVKMFPRSMFMVINPANGYLRSLRFLEIEAILPEDWATIPMLPNLLVLFVLETSHVARSSASLIKQQARIPELFSKCPTLQCIDLHNPILMAGNRTCNRWLRGIEIPFTIPLEVAKKGRTEFLDDNLEDI</sequence>
<dbReference type="AlphaFoldDB" id="A0A067T6H5"/>
<accession>A0A067T6H5</accession>
<gene>
    <name evidence="1" type="ORF">GALMADRAFT_558613</name>
</gene>
<dbReference type="InterPro" id="IPR032675">
    <property type="entry name" value="LRR_dom_sf"/>
</dbReference>